<dbReference type="AlphaFoldDB" id="A0AA37WZX1"/>
<comment type="caution">
    <text evidence="7">The sequence shown here is derived from an EMBL/GenBank/DDBJ whole genome shotgun (WGS) entry which is preliminary data.</text>
</comment>
<dbReference type="CDD" id="cd11614">
    <property type="entry name" value="SAF_CpaB_FlgA_like"/>
    <property type="match status" value="1"/>
</dbReference>
<proteinExistence type="inferred from homology"/>
<feature type="chain" id="PRO_5041384776" description="Flagella basal body P-ring formation protein FlgA" evidence="5">
    <location>
        <begin position="16"/>
        <end position="138"/>
    </location>
</feature>
<evidence type="ECO:0000313" key="7">
    <source>
        <dbReference type="EMBL" id="GLS85190.1"/>
    </source>
</evidence>
<keyword evidence="2 5" id="KW-0732">Signal</keyword>
<evidence type="ECO:0000256" key="5">
    <source>
        <dbReference type="SAM" id="SignalP"/>
    </source>
</evidence>
<comment type="function">
    <text evidence="4">Involved in the assembly process of the P-ring formation. It may associate with FlgF on the rod constituting a structure essential for the P-ring assembly or may act as a modulator protein for the P-ring assembly.</text>
</comment>
<dbReference type="Gene3D" id="3.90.1210.10">
    <property type="entry name" value="Antifreeze-like/N-acetylneuraminic acid synthase C-terminal domain"/>
    <property type="match status" value="1"/>
</dbReference>
<keyword evidence="7" id="KW-0966">Cell projection</keyword>
<dbReference type="InterPro" id="IPR036732">
    <property type="entry name" value="AFP_Neu5c_C_sf"/>
</dbReference>
<dbReference type="GO" id="GO:0042597">
    <property type="term" value="C:periplasmic space"/>
    <property type="evidence" value="ECO:0007669"/>
    <property type="project" value="UniProtKB-SubCell"/>
</dbReference>
<dbReference type="SMART" id="SM00858">
    <property type="entry name" value="SAF"/>
    <property type="match status" value="1"/>
</dbReference>
<evidence type="ECO:0000256" key="3">
    <source>
        <dbReference type="ARBA" id="ARBA00022764"/>
    </source>
</evidence>
<keyword evidence="4" id="KW-1005">Bacterial flagellum biogenesis</keyword>
<dbReference type="GO" id="GO:0044780">
    <property type="term" value="P:bacterial-type flagellum assembly"/>
    <property type="evidence" value="ECO:0007669"/>
    <property type="project" value="InterPro"/>
</dbReference>
<dbReference type="RefSeq" id="WP_284323419.1">
    <property type="nucleotide sequence ID" value="NZ_BSPP01000002.1"/>
</dbReference>
<dbReference type="SUPFAM" id="SSF51269">
    <property type="entry name" value="AFP III-like domain"/>
    <property type="match status" value="1"/>
</dbReference>
<dbReference type="Proteomes" id="UP001157355">
    <property type="component" value="Unassembled WGS sequence"/>
</dbReference>
<dbReference type="InterPro" id="IPR017585">
    <property type="entry name" value="SAF_FlgA"/>
</dbReference>
<keyword evidence="3 4" id="KW-0574">Periplasm</keyword>
<gene>
    <name evidence="7" type="ORF">GCM10010873_01630</name>
</gene>
<dbReference type="Gene3D" id="2.30.30.760">
    <property type="match status" value="1"/>
</dbReference>
<keyword evidence="7" id="KW-0969">Cilium</keyword>
<accession>A0AA37WZX1</accession>
<name>A0AA37WZX1_9RHOB</name>
<dbReference type="InterPro" id="IPR013974">
    <property type="entry name" value="SAF"/>
</dbReference>
<keyword evidence="7" id="KW-0282">Flagellum</keyword>
<evidence type="ECO:0000256" key="4">
    <source>
        <dbReference type="RuleBase" id="RU362063"/>
    </source>
</evidence>
<evidence type="ECO:0000256" key="2">
    <source>
        <dbReference type="ARBA" id="ARBA00022729"/>
    </source>
</evidence>
<feature type="domain" description="SAF" evidence="6">
    <location>
        <begin position="15"/>
        <end position="73"/>
    </location>
</feature>
<dbReference type="NCBIfam" id="TIGR03170">
    <property type="entry name" value="flgA_cterm"/>
    <property type="match status" value="1"/>
</dbReference>
<feature type="signal peptide" evidence="5">
    <location>
        <begin position="1"/>
        <end position="15"/>
    </location>
</feature>
<evidence type="ECO:0000256" key="1">
    <source>
        <dbReference type="ARBA" id="ARBA00004418"/>
    </source>
</evidence>
<protein>
    <recommendedName>
        <fullName evidence="4">Flagella basal body P-ring formation protein FlgA</fullName>
    </recommendedName>
</protein>
<comment type="similarity">
    <text evidence="4">Belongs to the FlgA family.</text>
</comment>
<sequence length="138" mass="14444">MWRFLLIFLAFPALADSVVATRTIRAHSLLTADDMTLVAMDIQGALTDTAGAIGQETRVAIYAGKPIHADQIGPNAIVERNQIVPLSYSAGGLSILTEGRALARGGVGETIEVMNLSSRAKVAGLIGLDGVLRVGPSF</sequence>
<comment type="subcellular location">
    <subcellularLocation>
        <location evidence="1 4">Periplasm</location>
    </subcellularLocation>
</comment>
<dbReference type="PANTHER" id="PTHR36307">
    <property type="entry name" value="FLAGELLA BASAL BODY P-RING FORMATION PROTEIN FLGA"/>
    <property type="match status" value="1"/>
</dbReference>
<dbReference type="PANTHER" id="PTHR36307:SF1">
    <property type="entry name" value="FLAGELLA BASAL BODY P-RING FORMATION PROTEIN FLGA"/>
    <property type="match status" value="1"/>
</dbReference>
<dbReference type="InterPro" id="IPR039246">
    <property type="entry name" value="Flagellar_FlgA"/>
</dbReference>
<dbReference type="Pfam" id="PF13144">
    <property type="entry name" value="ChapFlgA"/>
    <property type="match status" value="1"/>
</dbReference>
<keyword evidence="8" id="KW-1185">Reference proteome</keyword>
<evidence type="ECO:0000259" key="6">
    <source>
        <dbReference type="SMART" id="SM00858"/>
    </source>
</evidence>
<dbReference type="EMBL" id="BSPP01000002">
    <property type="protein sequence ID" value="GLS85190.1"/>
    <property type="molecule type" value="Genomic_DNA"/>
</dbReference>
<reference evidence="7 8" key="1">
    <citation type="journal article" date="2014" name="Int. J. Syst. Evol. Microbiol.">
        <title>Complete genome sequence of Corynebacterium casei LMG S-19264T (=DSM 44701T), isolated from a smear-ripened cheese.</title>
        <authorList>
            <consortium name="US DOE Joint Genome Institute (JGI-PGF)"/>
            <person name="Walter F."/>
            <person name="Albersmeier A."/>
            <person name="Kalinowski J."/>
            <person name="Ruckert C."/>
        </authorList>
    </citation>
    <scope>NUCLEOTIDE SEQUENCE [LARGE SCALE GENOMIC DNA]</scope>
    <source>
        <strain evidence="7 8">NBRC 111766</strain>
    </source>
</reference>
<evidence type="ECO:0000313" key="8">
    <source>
        <dbReference type="Proteomes" id="UP001157355"/>
    </source>
</evidence>
<organism evidence="7 8">
    <name type="scientific">Cypionkella aquatica</name>
    <dbReference type="NCBI Taxonomy" id="1756042"/>
    <lineage>
        <taxon>Bacteria</taxon>
        <taxon>Pseudomonadati</taxon>
        <taxon>Pseudomonadota</taxon>
        <taxon>Alphaproteobacteria</taxon>
        <taxon>Rhodobacterales</taxon>
        <taxon>Paracoccaceae</taxon>
        <taxon>Cypionkella</taxon>
    </lineage>
</organism>